<dbReference type="Proteomes" id="UP001346149">
    <property type="component" value="Unassembled WGS sequence"/>
</dbReference>
<keyword evidence="1" id="KW-0812">Transmembrane</keyword>
<feature type="transmembrane region" description="Helical" evidence="1">
    <location>
        <begin position="7"/>
        <end position="26"/>
    </location>
</feature>
<keyword evidence="1" id="KW-1133">Transmembrane helix</keyword>
<reference evidence="2 3" key="1">
    <citation type="journal article" date="2023" name="Hortic Res">
        <title>Pangenome of water caltrop reveals structural variations and asymmetric subgenome divergence after allopolyploidization.</title>
        <authorList>
            <person name="Zhang X."/>
            <person name="Chen Y."/>
            <person name="Wang L."/>
            <person name="Yuan Y."/>
            <person name="Fang M."/>
            <person name="Shi L."/>
            <person name="Lu R."/>
            <person name="Comes H.P."/>
            <person name="Ma Y."/>
            <person name="Chen Y."/>
            <person name="Huang G."/>
            <person name="Zhou Y."/>
            <person name="Zheng Z."/>
            <person name="Qiu Y."/>
        </authorList>
    </citation>
    <scope>NUCLEOTIDE SEQUENCE [LARGE SCALE GENOMIC DNA]</scope>
    <source>
        <strain evidence="2">F231</strain>
    </source>
</reference>
<sequence length="138" mass="15217">MAVQLRFHYYLLIVVFKATLMIYALLDSPSSNGSLESDLVLISSDGGEPPQIDSSASDREIIEIRQKELPNSDAGRRVANDVIDSIDQCEKTQRGSARNAAKKSHRIKSASRKIAILCGRKSRGNLKQDVVQWKGMGS</sequence>
<keyword evidence="1" id="KW-0472">Membrane</keyword>
<gene>
    <name evidence="2" type="ORF">SAY86_015525</name>
</gene>
<organism evidence="2 3">
    <name type="scientific">Trapa natans</name>
    <name type="common">Water chestnut</name>
    <dbReference type="NCBI Taxonomy" id="22666"/>
    <lineage>
        <taxon>Eukaryota</taxon>
        <taxon>Viridiplantae</taxon>
        <taxon>Streptophyta</taxon>
        <taxon>Embryophyta</taxon>
        <taxon>Tracheophyta</taxon>
        <taxon>Spermatophyta</taxon>
        <taxon>Magnoliopsida</taxon>
        <taxon>eudicotyledons</taxon>
        <taxon>Gunneridae</taxon>
        <taxon>Pentapetalae</taxon>
        <taxon>rosids</taxon>
        <taxon>malvids</taxon>
        <taxon>Myrtales</taxon>
        <taxon>Lythraceae</taxon>
        <taxon>Trapa</taxon>
    </lineage>
</organism>
<proteinExistence type="predicted"/>
<evidence type="ECO:0000313" key="2">
    <source>
        <dbReference type="EMBL" id="KAK4781423.1"/>
    </source>
</evidence>
<keyword evidence="3" id="KW-1185">Reference proteome</keyword>
<name>A0AAN7L378_TRANT</name>
<evidence type="ECO:0000313" key="3">
    <source>
        <dbReference type="Proteomes" id="UP001346149"/>
    </source>
</evidence>
<dbReference type="AlphaFoldDB" id="A0AAN7L378"/>
<evidence type="ECO:0000256" key="1">
    <source>
        <dbReference type="SAM" id="Phobius"/>
    </source>
</evidence>
<protein>
    <submittedName>
        <fullName evidence="2">Uncharacterized protein</fullName>
    </submittedName>
</protein>
<comment type="caution">
    <text evidence="2">The sequence shown here is derived from an EMBL/GenBank/DDBJ whole genome shotgun (WGS) entry which is preliminary data.</text>
</comment>
<accession>A0AAN7L378</accession>
<dbReference type="EMBL" id="JAXQNO010000016">
    <property type="protein sequence ID" value="KAK4781423.1"/>
    <property type="molecule type" value="Genomic_DNA"/>
</dbReference>